<dbReference type="Proteomes" id="UP000245207">
    <property type="component" value="Unassembled WGS sequence"/>
</dbReference>
<evidence type="ECO:0000256" key="2">
    <source>
        <dbReference type="SAM" id="SignalP"/>
    </source>
</evidence>
<keyword evidence="2" id="KW-0732">Signal</keyword>
<reference evidence="4 5" key="1">
    <citation type="journal article" date="2018" name="Mol. Plant">
        <title>The genome of Artemisia annua provides insight into the evolution of Asteraceae family and artemisinin biosynthesis.</title>
        <authorList>
            <person name="Shen Q."/>
            <person name="Zhang L."/>
            <person name="Liao Z."/>
            <person name="Wang S."/>
            <person name="Yan T."/>
            <person name="Shi P."/>
            <person name="Liu M."/>
            <person name="Fu X."/>
            <person name="Pan Q."/>
            <person name="Wang Y."/>
            <person name="Lv Z."/>
            <person name="Lu X."/>
            <person name="Zhang F."/>
            <person name="Jiang W."/>
            <person name="Ma Y."/>
            <person name="Chen M."/>
            <person name="Hao X."/>
            <person name="Li L."/>
            <person name="Tang Y."/>
            <person name="Lv G."/>
            <person name="Zhou Y."/>
            <person name="Sun X."/>
            <person name="Brodelius P.E."/>
            <person name="Rose J.K.C."/>
            <person name="Tang K."/>
        </authorList>
    </citation>
    <scope>NUCLEOTIDE SEQUENCE [LARGE SCALE GENOMIC DNA]</scope>
    <source>
        <strain evidence="5">cv. Huhao1</strain>
        <tissue evidence="4">Leaf</tissue>
    </source>
</reference>
<feature type="domain" description="Malectin-like" evidence="3">
    <location>
        <begin position="28"/>
        <end position="348"/>
    </location>
</feature>
<dbReference type="STRING" id="35608.A0A2U1LEW9"/>
<evidence type="ECO:0000313" key="5">
    <source>
        <dbReference type="Proteomes" id="UP000245207"/>
    </source>
</evidence>
<keyword evidence="5" id="KW-1185">Reference proteome</keyword>
<comment type="caution">
    <text evidence="4">The sequence shown here is derived from an EMBL/GenBank/DDBJ whole genome shotgun (WGS) entry which is preliminary data.</text>
</comment>
<dbReference type="InterPro" id="IPR024788">
    <property type="entry name" value="Malectin-like_Carb-bd_dom"/>
</dbReference>
<proteinExistence type="predicted"/>
<accession>A0A2U1LEW9</accession>
<sequence>MSGLLKLMPVLFLALFIFSASGQFIASINCGASDVVHDLNLITWTPDNTLISNGDARKVPSINSLSTVLDTLRVFTSRKKNCYSIPVTQGDKVLVRASFNYGNYDGLSNPPTFDLHFDGNFWAMVKTTIRGVVMSEITYVAKGDVISVCVAQTRPGQFPFISALEVRRLDSKIYRELDNNRALLLSSRVSFGATENLRYPYDTYDRIWGYPAALLDTVVRNDLSSVDTTKAPNNPPSEVFQTAITTDNSSEFGILLATVTPDNPIYANMYFSEVSSLSFSKRVSRIYYLGPRSDTDRWLTLPFSPPYGSVLVQYLYNYTVNTTRQIYMCRTQDYYLQPLINAMELFQISEVLTDGTNSNDVIALSLLQSKFDVLRGWSGDPCLPAPYSWDWLNCSNDATPRVISL</sequence>
<dbReference type="Pfam" id="PF12819">
    <property type="entry name" value="Malectin_like"/>
    <property type="match status" value="1"/>
</dbReference>
<dbReference type="EMBL" id="PKPP01009752">
    <property type="protein sequence ID" value="PWA47559.1"/>
    <property type="molecule type" value="Genomic_DNA"/>
</dbReference>
<dbReference type="OrthoDB" id="2143199at2759"/>
<dbReference type="PANTHER" id="PTHR45631:SF201">
    <property type="entry name" value="MALECTIN-LIKE CARBOHYDRATE-BINDING DOMAIN-CONTAINING PROTEIN-RELATED"/>
    <property type="match status" value="1"/>
</dbReference>
<evidence type="ECO:0000256" key="1">
    <source>
        <dbReference type="ARBA" id="ARBA00004167"/>
    </source>
</evidence>
<feature type="chain" id="PRO_5015576187" evidence="2">
    <location>
        <begin position="23"/>
        <end position="405"/>
    </location>
</feature>
<evidence type="ECO:0000313" key="4">
    <source>
        <dbReference type="EMBL" id="PWA47559.1"/>
    </source>
</evidence>
<organism evidence="4 5">
    <name type="scientific">Artemisia annua</name>
    <name type="common">Sweet wormwood</name>
    <dbReference type="NCBI Taxonomy" id="35608"/>
    <lineage>
        <taxon>Eukaryota</taxon>
        <taxon>Viridiplantae</taxon>
        <taxon>Streptophyta</taxon>
        <taxon>Embryophyta</taxon>
        <taxon>Tracheophyta</taxon>
        <taxon>Spermatophyta</taxon>
        <taxon>Magnoliopsida</taxon>
        <taxon>eudicotyledons</taxon>
        <taxon>Gunneridae</taxon>
        <taxon>Pentapetalae</taxon>
        <taxon>asterids</taxon>
        <taxon>campanulids</taxon>
        <taxon>Asterales</taxon>
        <taxon>Asteraceae</taxon>
        <taxon>Asteroideae</taxon>
        <taxon>Anthemideae</taxon>
        <taxon>Artemisiinae</taxon>
        <taxon>Artemisia</taxon>
    </lineage>
</organism>
<name>A0A2U1LEW9_ARTAN</name>
<dbReference type="PANTHER" id="PTHR45631">
    <property type="entry name" value="OS07G0107800 PROTEIN-RELATED"/>
    <property type="match status" value="1"/>
</dbReference>
<gene>
    <name evidence="4" type="ORF">CTI12_AA496900</name>
</gene>
<dbReference type="GO" id="GO:0016020">
    <property type="term" value="C:membrane"/>
    <property type="evidence" value="ECO:0007669"/>
    <property type="project" value="UniProtKB-SubCell"/>
</dbReference>
<dbReference type="AlphaFoldDB" id="A0A2U1LEW9"/>
<feature type="signal peptide" evidence="2">
    <location>
        <begin position="1"/>
        <end position="22"/>
    </location>
</feature>
<evidence type="ECO:0000259" key="3">
    <source>
        <dbReference type="Pfam" id="PF12819"/>
    </source>
</evidence>
<comment type="subcellular location">
    <subcellularLocation>
        <location evidence="1">Membrane</location>
        <topology evidence="1">Single-pass membrane protein</topology>
    </subcellularLocation>
</comment>
<protein>
    <submittedName>
        <fullName evidence="4">Malectin-like carbohydrate-binding domain-containing protein</fullName>
    </submittedName>
</protein>